<sequence>MGRISRVSLIIGLILFPTILFAQFNNNTTSPYSRFGLGDLSSRSLGRTTAMGGASLASRNSLQINMANPASYNSLDSLAFLFEFGLNGKFSNFNSELESTGANDINFSYLAFNFRITPWMAASMGLTPYSNVGYNIEVYDYLENTGNFLTVYYGDGSLSRAYIGTAIQPFKNVSLGVNLNYLFGSLTHNAELYFLDASDFYNTQKYERIRIRQFGFDLGLQATLPLKNDQQIIFGAILENKPEYTAFKSDIIQKNLTASSTTDLDTLNIQEEEKGKIKFPLTYGAGVSYVKANEWEVNFDYYHQTWSDATFFGTINPVLTDLDKFAIGAEWIPEKFSIRSYIKRVAYRAGLKYEKSYLMLSNQQIDDFGITFGVGLPIYRSSSTINIAAELGRRGTKKNNLIEEKYAKLNLSVNLHDLWFIKRRYD</sequence>
<evidence type="ECO:0000313" key="2">
    <source>
        <dbReference type="Proteomes" id="UP000428260"/>
    </source>
</evidence>
<accession>A0A6I6JRD2</accession>
<dbReference type="EMBL" id="CP046401">
    <property type="protein sequence ID" value="QGY43610.1"/>
    <property type="molecule type" value="Genomic_DNA"/>
</dbReference>
<proteinExistence type="predicted"/>
<evidence type="ECO:0000313" key="1">
    <source>
        <dbReference type="EMBL" id="QGY43610.1"/>
    </source>
</evidence>
<dbReference type="RefSeq" id="WP_158864911.1">
    <property type="nucleotide sequence ID" value="NZ_CP046401.1"/>
</dbReference>
<dbReference type="SUPFAM" id="SSF56935">
    <property type="entry name" value="Porins"/>
    <property type="match status" value="1"/>
</dbReference>
<keyword evidence="2" id="KW-1185">Reference proteome</keyword>
<protein>
    <recommendedName>
        <fullName evidence="3">Aromatic hydrocarbon degradation protein</fullName>
    </recommendedName>
</protein>
<organism evidence="1 2">
    <name type="scientific">Maribellus comscasis</name>
    <dbReference type="NCBI Taxonomy" id="2681766"/>
    <lineage>
        <taxon>Bacteria</taxon>
        <taxon>Pseudomonadati</taxon>
        <taxon>Bacteroidota</taxon>
        <taxon>Bacteroidia</taxon>
        <taxon>Marinilabiliales</taxon>
        <taxon>Prolixibacteraceae</taxon>
        <taxon>Maribellus</taxon>
    </lineage>
</organism>
<dbReference type="Proteomes" id="UP000428260">
    <property type="component" value="Chromosome"/>
</dbReference>
<dbReference type="AlphaFoldDB" id="A0A6I6JRD2"/>
<name>A0A6I6JRD2_9BACT</name>
<dbReference type="KEGG" id="mcos:GM418_08030"/>
<gene>
    <name evidence="1" type="ORF">GM418_08030</name>
</gene>
<reference evidence="1 2" key="1">
    <citation type="submission" date="2019-11" db="EMBL/GenBank/DDBJ databases">
        <authorList>
            <person name="Zheng R.K."/>
            <person name="Sun C.M."/>
        </authorList>
    </citation>
    <scope>NUCLEOTIDE SEQUENCE [LARGE SCALE GENOMIC DNA]</scope>
    <source>
        <strain evidence="1 2">WC007</strain>
    </source>
</reference>
<evidence type="ECO:0008006" key="3">
    <source>
        <dbReference type="Google" id="ProtNLM"/>
    </source>
</evidence>
<dbReference type="Gene3D" id="2.40.160.60">
    <property type="entry name" value="Outer membrane protein transport protein (OMPP1/FadL/TodX)"/>
    <property type="match status" value="1"/>
</dbReference>